<protein>
    <recommendedName>
        <fullName evidence="1">Alpha fucosidase A-like C-terminal domain-containing protein</fullName>
    </recommendedName>
</protein>
<comment type="caution">
    <text evidence="2">The sequence shown here is derived from an EMBL/GenBank/DDBJ whole genome shotgun (WGS) entry which is preliminary data.</text>
</comment>
<evidence type="ECO:0000313" key="2">
    <source>
        <dbReference type="EMBL" id="GAF02007.1"/>
    </source>
</evidence>
<dbReference type="Pfam" id="PF21307">
    <property type="entry name" value="Glyco_hydro_95_C"/>
    <property type="match status" value="1"/>
</dbReference>
<gene>
    <name evidence="2" type="ORF">JCM21142_1632</name>
</gene>
<dbReference type="Gene3D" id="2.60.40.1180">
    <property type="entry name" value="Golgi alpha-mannosidase II"/>
    <property type="match status" value="1"/>
</dbReference>
<evidence type="ECO:0000259" key="1">
    <source>
        <dbReference type="Pfam" id="PF21307"/>
    </source>
</evidence>
<dbReference type="RefSeq" id="WP_052522081.1">
    <property type="nucleotide sequence ID" value="NZ_BAMD01000004.1"/>
</dbReference>
<keyword evidence="3" id="KW-1185">Reference proteome</keyword>
<sequence>MKGLRARGGLEVDIAWSEGKLAEVVIRADKEVSFRLTVQGKQGEMIRLKPGEKMCWSEL</sequence>
<accession>W7Y224</accession>
<reference evidence="2 3" key="1">
    <citation type="journal article" date="2014" name="Genome Announc.">
        <title>Draft Genome Sequence of Cytophaga fermentans JCM 21142T, a Facultative Anaerobe Isolated from Marine Mud.</title>
        <authorList>
            <person name="Starns D."/>
            <person name="Oshima K."/>
            <person name="Suda W."/>
            <person name="Iino T."/>
            <person name="Yuki M."/>
            <person name="Inoue J."/>
            <person name="Kitamura K."/>
            <person name="Iida T."/>
            <person name="Darby A."/>
            <person name="Hattori M."/>
            <person name="Ohkuma M."/>
        </authorList>
    </citation>
    <scope>NUCLEOTIDE SEQUENCE [LARGE SCALE GENOMIC DNA]</scope>
    <source>
        <strain evidence="2 3">JCM 21142</strain>
    </source>
</reference>
<dbReference type="EMBL" id="BAMD01000004">
    <property type="protein sequence ID" value="GAF02007.1"/>
    <property type="molecule type" value="Genomic_DNA"/>
</dbReference>
<evidence type="ECO:0000313" key="3">
    <source>
        <dbReference type="Proteomes" id="UP000019402"/>
    </source>
</evidence>
<feature type="domain" description="Alpha fucosidase A-like C-terminal" evidence="1">
    <location>
        <begin position="1"/>
        <end position="40"/>
    </location>
</feature>
<dbReference type="InterPro" id="IPR013780">
    <property type="entry name" value="Glyco_hydro_b"/>
</dbReference>
<dbReference type="Proteomes" id="UP000019402">
    <property type="component" value="Unassembled WGS sequence"/>
</dbReference>
<dbReference type="InterPro" id="IPR049053">
    <property type="entry name" value="AFCA-like_C"/>
</dbReference>
<proteinExistence type="predicted"/>
<name>W7Y224_9BACT</name>
<organism evidence="2 3">
    <name type="scientific">Saccharicrinis fermentans DSM 9555 = JCM 21142</name>
    <dbReference type="NCBI Taxonomy" id="869213"/>
    <lineage>
        <taxon>Bacteria</taxon>
        <taxon>Pseudomonadati</taxon>
        <taxon>Bacteroidota</taxon>
        <taxon>Bacteroidia</taxon>
        <taxon>Marinilabiliales</taxon>
        <taxon>Marinilabiliaceae</taxon>
        <taxon>Saccharicrinis</taxon>
    </lineage>
</organism>
<dbReference type="AlphaFoldDB" id="W7Y224"/>